<protein>
    <recommendedName>
        <fullName evidence="3">Transcription factor</fullName>
    </recommendedName>
</protein>
<keyword evidence="2" id="KW-1185">Reference proteome</keyword>
<dbReference type="RefSeq" id="WP_068880770.1">
    <property type="nucleotide sequence ID" value="NZ_LNTU01000001.1"/>
</dbReference>
<dbReference type="InterPro" id="IPR011660">
    <property type="entry name" value="VapB-like"/>
</dbReference>
<proteinExistence type="predicted"/>
<name>A0A135I1W2_9HYPH</name>
<reference evidence="1 2" key="1">
    <citation type="submission" date="2015-11" db="EMBL/GenBank/DDBJ databases">
        <title>Draft genome sequence of Paramesorhizobium deserti A-3-E, a strain highly resistant to diverse beta-lactam antibiotics.</title>
        <authorList>
            <person name="Lv R."/>
            <person name="Yang X."/>
            <person name="Fang N."/>
            <person name="Guo J."/>
            <person name="Luo X."/>
            <person name="Peng F."/>
            <person name="Yang R."/>
            <person name="Cui Y."/>
            <person name="Fang C."/>
            <person name="Song Y."/>
        </authorList>
    </citation>
    <scope>NUCLEOTIDE SEQUENCE [LARGE SCALE GENOMIC DNA]</scope>
    <source>
        <strain evidence="1 2">A-3-E</strain>
    </source>
</reference>
<sequence length="79" mass="8960">MAIYVDNPQVDELVNRLVALTGKKKVDVVREALEEAVARHRKKPSLLESIRELQAQTKADGFKRLPDEKEFLDDLSGDI</sequence>
<evidence type="ECO:0000313" key="1">
    <source>
        <dbReference type="EMBL" id="KXF79433.1"/>
    </source>
</evidence>
<accession>A0A135I1W2</accession>
<dbReference type="EMBL" id="LNTU01000001">
    <property type="protein sequence ID" value="KXF79433.1"/>
    <property type="molecule type" value="Genomic_DNA"/>
</dbReference>
<organism evidence="1 2">
    <name type="scientific">Paramesorhizobium deserti</name>
    <dbReference type="NCBI Taxonomy" id="1494590"/>
    <lineage>
        <taxon>Bacteria</taxon>
        <taxon>Pseudomonadati</taxon>
        <taxon>Pseudomonadota</taxon>
        <taxon>Alphaproteobacteria</taxon>
        <taxon>Hyphomicrobiales</taxon>
        <taxon>Phyllobacteriaceae</taxon>
        <taxon>Paramesorhizobium</taxon>
    </lineage>
</organism>
<dbReference type="Pfam" id="PF07704">
    <property type="entry name" value="PSK_trans_fac"/>
    <property type="match status" value="1"/>
</dbReference>
<evidence type="ECO:0000313" key="2">
    <source>
        <dbReference type="Proteomes" id="UP000070107"/>
    </source>
</evidence>
<dbReference type="OrthoDB" id="9814421at2"/>
<gene>
    <name evidence="1" type="ORF">ATN84_06980</name>
</gene>
<comment type="caution">
    <text evidence="1">The sequence shown here is derived from an EMBL/GenBank/DDBJ whole genome shotgun (WGS) entry which is preliminary data.</text>
</comment>
<dbReference type="AlphaFoldDB" id="A0A135I1W2"/>
<evidence type="ECO:0008006" key="3">
    <source>
        <dbReference type="Google" id="ProtNLM"/>
    </source>
</evidence>
<dbReference type="Proteomes" id="UP000070107">
    <property type="component" value="Unassembled WGS sequence"/>
</dbReference>